<protein>
    <recommendedName>
        <fullName evidence="3">KfrA N-terminal DNA-binding domain-containing protein</fullName>
    </recommendedName>
</protein>
<accession>A0A7X0NIK2</accession>
<comment type="caution">
    <text evidence="1">The sequence shown here is derived from an EMBL/GenBank/DDBJ whole genome shotgun (WGS) entry which is preliminary data.</text>
</comment>
<dbReference type="Proteomes" id="UP000537141">
    <property type="component" value="Unassembled WGS sequence"/>
</dbReference>
<reference evidence="1 2" key="1">
    <citation type="submission" date="2020-08" db="EMBL/GenBank/DDBJ databases">
        <title>Genomic Encyclopedia of Type Strains, Phase IV (KMG-IV): sequencing the most valuable type-strain genomes for metagenomic binning, comparative biology and taxonomic classification.</title>
        <authorList>
            <person name="Goeker M."/>
        </authorList>
    </citation>
    <scope>NUCLEOTIDE SEQUENCE [LARGE SCALE GENOMIC DNA]</scope>
    <source>
        <strain evidence="1 2">DSM 26287</strain>
    </source>
</reference>
<proteinExistence type="predicted"/>
<keyword evidence="2" id="KW-1185">Reference proteome</keyword>
<evidence type="ECO:0000313" key="2">
    <source>
        <dbReference type="Proteomes" id="UP000537141"/>
    </source>
</evidence>
<gene>
    <name evidence="1" type="ORF">HNQ55_002641</name>
</gene>
<organism evidence="1 2">
    <name type="scientific">Thalassotalea piscium</name>
    <dbReference type="NCBI Taxonomy" id="1230533"/>
    <lineage>
        <taxon>Bacteria</taxon>
        <taxon>Pseudomonadati</taxon>
        <taxon>Pseudomonadota</taxon>
        <taxon>Gammaproteobacteria</taxon>
        <taxon>Alteromonadales</taxon>
        <taxon>Colwelliaceae</taxon>
        <taxon>Thalassotalea</taxon>
    </lineage>
</organism>
<dbReference type="EMBL" id="JACHHU010000024">
    <property type="protein sequence ID" value="MBB6544117.1"/>
    <property type="molecule type" value="Genomic_DNA"/>
</dbReference>
<dbReference type="RefSeq" id="WP_184425028.1">
    <property type="nucleotide sequence ID" value="NZ_AP027362.1"/>
</dbReference>
<evidence type="ECO:0000313" key="1">
    <source>
        <dbReference type="EMBL" id="MBB6544117.1"/>
    </source>
</evidence>
<dbReference type="AlphaFoldDB" id="A0A7X0NIK2"/>
<evidence type="ECO:0008006" key="3">
    <source>
        <dbReference type="Google" id="ProtNLM"/>
    </source>
</evidence>
<sequence length="106" mass="11776">MTTSEEILIIANQLANAGKKPTLALVKTKLSQPAPLALLINTLKNWQHQPENINLNRDTEIKASSTLVATNNITQLIADAIDPLQQEIVQLKQRITKLESKIDKIK</sequence>
<name>A0A7X0NIK2_9GAMM</name>